<evidence type="ECO:0000313" key="5">
    <source>
        <dbReference type="EMBL" id="BDC98890.1"/>
    </source>
</evidence>
<accession>A0ABM7VD79</accession>
<dbReference type="SUPFAM" id="SSF102522">
    <property type="entry name" value="Bacterial fluorinating enzyme, N-terminal domain"/>
    <property type="match status" value="1"/>
</dbReference>
<protein>
    <recommendedName>
        <fullName evidence="7">SAM-dependent chlorinase/fluorinase</fullName>
    </recommendedName>
</protein>
<feature type="domain" description="S-adenosyl-l-methionine hydroxide adenosyltransferase C-terminal" evidence="4">
    <location>
        <begin position="189"/>
        <end position="271"/>
    </location>
</feature>
<sequence length="283" mass="31458">MRIKSIDVFLPYYKANDFFDSIMGLITFLSDFGVSDHYVAAVKARILRVNPEAKIVDITHQIKPFDIIHGSYVLGAVFRDFPEGTVHLFGVDSFSTATTRHIAVKLEGHYFVGPDNGLLSLISEEAPKGMVALELEDGLSSAFPLKEICAAAAARLSLGEALPKVGTYTSGLERFISRKPRLTSDQIIGHVLHVDGYGNLVTNISREDFEKRTAGRKYTIRVARERFKEVHQAISDVDYGDCYLIFNSRNVLEVGINKGNASQLLGLHFESLISVQFEEEEAQ</sequence>
<dbReference type="Gene3D" id="2.40.30.90">
    <property type="entry name" value="Bacterial fluorinating enzyme like"/>
    <property type="match status" value="1"/>
</dbReference>
<dbReference type="PIRSF" id="PIRSF006779">
    <property type="entry name" value="UCP006779"/>
    <property type="match status" value="1"/>
</dbReference>
<keyword evidence="6" id="KW-1185">Reference proteome</keyword>
<gene>
    <name evidence="5" type="ORF">PEPS_11710</name>
</gene>
<dbReference type="EMBL" id="AP025292">
    <property type="protein sequence ID" value="BDC98890.1"/>
    <property type="molecule type" value="Genomic_DNA"/>
</dbReference>
<dbReference type="Pfam" id="PF20257">
    <property type="entry name" value="SAM_HAT_C"/>
    <property type="match status" value="1"/>
</dbReference>
<organism evidence="5 6">
    <name type="scientific">Persicobacter psychrovividus</name>
    <dbReference type="NCBI Taxonomy" id="387638"/>
    <lineage>
        <taxon>Bacteria</taxon>
        <taxon>Pseudomonadati</taxon>
        <taxon>Bacteroidota</taxon>
        <taxon>Cytophagia</taxon>
        <taxon>Cytophagales</taxon>
        <taxon>Persicobacteraceae</taxon>
        <taxon>Persicobacter</taxon>
    </lineage>
</organism>
<name>A0ABM7VD79_9BACT</name>
<dbReference type="InterPro" id="IPR023228">
    <property type="entry name" value="SAM_OH_AdoTrfase_N_sf"/>
</dbReference>
<dbReference type="Gene3D" id="3.40.50.10790">
    <property type="entry name" value="S-adenosyl-l-methionine hydroxide adenosyltransferase, N-terminal"/>
    <property type="match status" value="1"/>
</dbReference>
<evidence type="ECO:0000256" key="2">
    <source>
        <dbReference type="ARBA" id="ARBA00024035"/>
    </source>
</evidence>
<dbReference type="PANTHER" id="PTHR35092">
    <property type="entry name" value="CHLORINASE MJ1651"/>
    <property type="match status" value="1"/>
</dbReference>
<dbReference type="InterPro" id="IPR046469">
    <property type="entry name" value="SAM_HAT_N"/>
</dbReference>
<proteinExistence type="inferred from homology"/>
<dbReference type="PANTHER" id="PTHR35092:SF1">
    <property type="entry name" value="CHLORINASE MJ1651"/>
    <property type="match status" value="1"/>
</dbReference>
<feature type="domain" description="S-adenosyl-l-methionine hydroxide adenosyltransferase N-terminal" evidence="3">
    <location>
        <begin position="26"/>
        <end position="166"/>
    </location>
</feature>
<dbReference type="Proteomes" id="UP001354989">
    <property type="component" value="Chromosome"/>
</dbReference>
<dbReference type="Pfam" id="PF01887">
    <property type="entry name" value="SAM_HAT_N"/>
    <property type="match status" value="1"/>
</dbReference>
<comment type="similarity">
    <text evidence="2">Belongs to the SAM hydrolase / SAM-dependent halogenase family.</text>
</comment>
<evidence type="ECO:0000256" key="1">
    <source>
        <dbReference type="ARBA" id="ARBA00022691"/>
    </source>
</evidence>
<evidence type="ECO:0008006" key="7">
    <source>
        <dbReference type="Google" id="ProtNLM"/>
    </source>
</evidence>
<reference evidence="5 6" key="1">
    <citation type="submission" date="2021-12" db="EMBL/GenBank/DDBJ databases">
        <title>Genome sequencing of bacteria with rrn-lacking chromosome and rrn-plasmid.</title>
        <authorList>
            <person name="Anda M."/>
            <person name="Iwasaki W."/>
        </authorList>
    </citation>
    <scope>NUCLEOTIDE SEQUENCE [LARGE SCALE GENOMIC DNA]</scope>
    <source>
        <strain evidence="5 6">NBRC 101262</strain>
    </source>
</reference>
<dbReference type="InterPro" id="IPR002747">
    <property type="entry name" value="SAM_OH_AdoTrfase"/>
</dbReference>
<keyword evidence="1" id="KW-0949">S-adenosyl-L-methionine</keyword>
<dbReference type="SUPFAM" id="SSF101852">
    <property type="entry name" value="Bacterial fluorinating enzyme, C-terminal domain"/>
    <property type="match status" value="1"/>
</dbReference>
<dbReference type="InterPro" id="IPR023227">
    <property type="entry name" value="SAM_OH_AdoTrfase_C_sf"/>
</dbReference>
<evidence type="ECO:0000313" key="6">
    <source>
        <dbReference type="Proteomes" id="UP001354989"/>
    </source>
</evidence>
<evidence type="ECO:0000259" key="4">
    <source>
        <dbReference type="Pfam" id="PF20257"/>
    </source>
</evidence>
<evidence type="ECO:0000259" key="3">
    <source>
        <dbReference type="Pfam" id="PF01887"/>
    </source>
</evidence>
<dbReference type="InterPro" id="IPR046470">
    <property type="entry name" value="SAM_HAT_C"/>
</dbReference>